<dbReference type="RefSeq" id="WP_116173915.1">
    <property type="nucleotide sequence ID" value="NZ_CP144375.1"/>
</dbReference>
<keyword evidence="2" id="KW-0418">Kinase</keyword>
<protein>
    <submittedName>
        <fullName evidence="2">Aminoglycoside phosphotransferase (APT) family kinase protein</fullName>
    </submittedName>
</protein>
<dbReference type="SUPFAM" id="SSF56112">
    <property type="entry name" value="Protein kinase-like (PK-like)"/>
    <property type="match status" value="1"/>
</dbReference>
<dbReference type="PANTHER" id="PTHR21310">
    <property type="entry name" value="AMINOGLYCOSIDE PHOSPHOTRANSFERASE-RELATED-RELATED"/>
    <property type="match status" value="1"/>
</dbReference>
<feature type="domain" description="Aminoglycoside phosphotransferase" evidence="1">
    <location>
        <begin position="38"/>
        <end position="236"/>
    </location>
</feature>
<dbReference type="Gene3D" id="3.90.1200.10">
    <property type="match status" value="1"/>
</dbReference>
<dbReference type="InterPro" id="IPR011009">
    <property type="entry name" value="Kinase-like_dom_sf"/>
</dbReference>
<dbReference type="OrthoDB" id="3676359at2"/>
<organism evidence="2 3">
    <name type="scientific">Kutzneria buriramensis</name>
    <dbReference type="NCBI Taxonomy" id="1045776"/>
    <lineage>
        <taxon>Bacteria</taxon>
        <taxon>Bacillati</taxon>
        <taxon>Actinomycetota</taxon>
        <taxon>Actinomycetes</taxon>
        <taxon>Pseudonocardiales</taxon>
        <taxon>Pseudonocardiaceae</taxon>
        <taxon>Kutzneria</taxon>
    </lineage>
</organism>
<dbReference type="InterPro" id="IPR002575">
    <property type="entry name" value="Aminoglycoside_PTrfase"/>
</dbReference>
<keyword evidence="3" id="KW-1185">Reference proteome</keyword>
<evidence type="ECO:0000259" key="1">
    <source>
        <dbReference type="Pfam" id="PF01636"/>
    </source>
</evidence>
<gene>
    <name evidence="2" type="ORF">BCF44_103342</name>
</gene>
<sequence>MRGGTDADRALPVIAEACGLGFSRVKPLSGEHGAVEATVAGRGRYVVKWTWHPHQWPHNVGEVTARLRSLRYPAPRVIAADRLDGIAFYVQEKLPGSPSDELDEDQLEQLIELVDLHAGAARGLSSPGATLPWGEQILRDLADPGHWTPRKRALVAYSPRAADLVAGIERQACRLDLTRLPADDVVHGDFGLGNMLFHAGGLSGVIDWDGWRPGDRRADLVTLWFALRIGTDQTRASTALRRHLRRIMEPELLWAYSAHNVLRTLGWFAFRHGGFPSPVWMAASESLLRTALAA</sequence>
<evidence type="ECO:0000313" key="3">
    <source>
        <dbReference type="Proteomes" id="UP000256269"/>
    </source>
</evidence>
<dbReference type="Pfam" id="PF01636">
    <property type="entry name" value="APH"/>
    <property type="match status" value="1"/>
</dbReference>
<reference evidence="2 3" key="1">
    <citation type="submission" date="2018-08" db="EMBL/GenBank/DDBJ databases">
        <title>Genomic Encyclopedia of Archaeal and Bacterial Type Strains, Phase II (KMG-II): from individual species to whole genera.</title>
        <authorList>
            <person name="Goeker M."/>
        </authorList>
    </citation>
    <scope>NUCLEOTIDE SEQUENCE [LARGE SCALE GENOMIC DNA]</scope>
    <source>
        <strain evidence="2 3">DSM 45791</strain>
    </source>
</reference>
<name>A0A3E0HZJ5_9PSEU</name>
<keyword evidence="2" id="KW-0808">Transferase</keyword>
<dbReference type="EMBL" id="QUNO01000003">
    <property type="protein sequence ID" value="REH51893.1"/>
    <property type="molecule type" value="Genomic_DNA"/>
</dbReference>
<comment type="caution">
    <text evidence="2">The sequence shown here is derived from an EMBL/GenBank/DDBJ whole genome shotgun (WGS) entry which is preliminary data.</text>
</comment>
<dbReference type="InterPro" id="IPR051678">
    <property type="entry name" value="AGP_Transferase"/>
</dbReference>
<proteinExistence type="predicted"/>
<dbReference type="AlphaFoldDB" id="A0A3E0HZJ5"/>
<accession>A0A3E0HZJ5</accession>
<dbReference type="Proteomes" id="UP000256269">
    <property type="component" value="Unassembled WGS sequence"/>
</dbReference>
<dbReference type="GO" id="GO:0016301">
    <property type="term" value="F:kinase activity"/>
    <property type="evidence" value="ECO:0007669"/>
    <property type="project" value="UniProtKB-KW"/>
</dbReference>
<evidence type="ECO:0000313" key="2">
    <source>
        <dbReference type="EMBL" id="REH51893.1"/>
    </source>
</evidence>